<sequence>MEQPGPIPRTPTRIPRPSFAASSPRAPSIRAVPYSHLDRVGATSKMAGNYSPSNWPFKNPTENRSMELPTSTTQRCNQGPFESNNNEKVERKNSKKVHFREMAENASEANPTEDVSRNGLSVAHTRGVSFDSVQTQIYAPTQNGNRASSEQSRPASTRGTFLQSTPEIPARPITPTPYSVLRKVSEVSEPDNSVLEDSSGFSRSGNKRPLSSTSESQQFQRRTSQESAGHSAQNAGTPRSSLGDGGIHIVQDSIKSHSIPTQQDIEGRILSRLHPLHPRSRASVRSTEIHQQAPQPLAGPSSSIQAEHGGSDDGKSTENVPGGIVILRPAGAEDAEDVPVAPGNTSLHSQRPTTLQSEAPDIESLRLGPRLRHNRLPPSPSTAINAGRCVPSDTRRLWTTLGRSRKVIFVSAIFLELSILNEVASVTAVTANQIEHGHAAVGLVVWAIVSAVLVLTCAMLTTFLLIRHRKLNKDLVSGESWIEMQLRSRPLPPRPQTDQAEQTVEQHKQDSGVTEAWQKFTQDHEQLRRYVEFLESRIGVLEEGGPNQRQQQQGEGVSGIGVSIGLSRHATAPSFVHLTSAGFTTPKFNTTGGSLSRHLLLQPDDSVADRESWRGSGSDGDDTKTSILTDLCEAITVTEGYSPLSAQTPYSTNFTSWRTGVCIDKDDGSEGW</sequence>
<keyword evidence="2" id="KW-0812">Transmembrane</keyword>
<feature type="compositionally biased region" description="Polar residues" evidence="1">
    <location>
        <begin position="50"/>
        <end position="84"/>
    </location>
</feature>
<feature type="compositionally biased region" description="Polar residues" evidence="1">
    <location>
        <begin position="195"/>
        <end position="240"/>
    </location>
</feature>
<feature type="compositionally biased region" description="Low complexity" evidence="1">
    <location>
        <begin position="10"/>
        <end position="31"/>
    </location>
</feature>
<feature type="transmembrane region" description="Helical" evidence="2">
    <location>
        <begin position="443"/>
        <end position="466"/>
    </location>
</feature>
<keyword evidence="4" id="KW-1185">Reference proteome</keyword>
<evidence type="ECO:0000313" key="4">
    <source>
        <dbReference type="Proteomes" id="UP001302676"/>
    </source>
</evidence>
<gene>
    <name evidence="3" type="ORF">C8A04DRAFT_35705</name>
</gene>
<proteinExistence type="predicted"/>
<evidence type="ECO:0000256" key="1">
    <source>
        <dbReference type="SAM" id="MobiDB-lite"/>
    </source>
</evidence>
<feature type="region of interest" description="Disordered" evidence="1">
    <location>
        <begin position="335"/>
        <end position="360"/>
    </location>
</feature>
<dbReference type="RefSeq" id="XP_062639040.1">
    <property type="nucleotide sequence ID" value="XM_062783263.1"/>
</dbReference>
<feature type="region of interest" description="Disordered" evidence="1">
    <location>
        <begin position="488"/>
        <end position="512"/>
    </location>
</feature>
<feature type="transmembrane region" description="Helical" evidence="2">
    <location>
        <begin position="407"/>
        <end position="431"/>
    </location>
</feature>
<keyword evidence="2" id="KW-0472">Membrane</keyword>
<organism evidence="3 4">
    <name type="scientific">Dichotomopilus funicola</name>
    <dbReference type="NCBI Taxonomy" id="1934379"/>
    <lineage>
        <taxon>Eukaryota</taxon>
        <taxon>Fungi</taxon>
        <taxon>Dikarya</taxon>
        <taxon>Ascomycota</taxon>
        <taxon>Pezizomycotina</taxon>
        <taxon>Sordariomycetes</taxon>
        <taxon>Sordariomycetidae</taxon>
        <taxon>Sordariales</taxon>
        <taxon>Chaetomiaceae</taxon>
        <taxon>Dichotomopilus</taxon>
    </lineage>
</organism>
<feature type="compositionally biased region" description="Polar residues" evidence="1">
    <location>
        <begin position="343"/>
        <end position="357"/>
    </location>
</feature>
<keyword evidence="2" id="KW-1133">Transmembrane helix</keyword>
<evidence type="ECO:0000313" key="3">
    <source>
        <dbReference type="EMBL" id="KAK4145669.1"/>
    </source>
</evidence>
<dbReference type="EMBL" id="MU853567">
    <property type="protein sequence ID" value="KAK4145669.1"/>
    <property type="molecule type" value="Genomic_DNA"/>
</dbReference>
<feature type="region of interest" description="Disordered" evidence="1">
    <location>
        <begin position="606"/>
        <end position="625"/>
    </location>
</feature>
<name>A0AAN6V750_9PEZI</name>
<accession>A0AAN6V750</accession>
<dbReference type="GeneID" id="87819876"/>
<dbReference type="Proteomes" id="UP001302676">
    <property type="component" value="Unassembled WGS sequence"/>
</dbReference>
<evidence type="ECO:0000256" key="2">
    <source>
        <dbReference type="SAM" id="Phobius"/>
    </source>
</evidence>
<feature type="region of interest" description="Disordered" evidence="1">
    <location>
        <begin position="1"/>
        <end position="32"/>
    </location>
</feature>
<reference evidence="3" key="1">
    <citation type="journal article" date="2023" name="Mol. Phylogenet. Evol.">
        <title>Genome-scale phylogeny and comparative genomics of the fungal order Sordariales.</title>
        <authorList>
            <person name="Hensen N."/>
            <person name="Bonometti L."/>
            <person name="Westerberg I."/>
            <person name="Brannstrom I.O."/>
            <person name="Guillou S."/>
            <person name="Cros-Aarteil S."/>
            <person name="Calhoun S."/>
            <person name="Haridas S."/>
            <person name="Kuo A."/>
            <person name="Mondo S."/>
            <person name="Pangilinan J."/>
            <person name="Riley R."/>
            <person name="LaButti K."/>
            <person name="Andreopoulos B."/>
            <person name="Lipzen A."/>
            <person name="Chen C."/>
            <person name="Yan M."/>
            <person name="Daum C."/>
            <person name="Ng V."/>
            <person name="Clum A."/>
            <person name="Steindorff A."/>
            <person name="Ohm R.A."/>
            <person name="Martin F."/>
            <person name="Silar P."/>
            <person name="Natvig D.O."/>
            <person name="Lalanne C."/>
            <person name="Gautier V."/>
            <person name="Ament-Velasquez S.L."/>
            <person name="Kruys A."/>
            <person name="Hutchinson M.I."/>
            <person name="Powell A.J."/>
            <person name="Barry K."/>
            <person name="Miller A.N."/>
            <person name="Grigoriev I.V."/>
            <person name="Debuchy R."/>
            <person name="Gladieux P."/>
            <person name="Hiltunen Thoren M."/>
            <person name="Johannesson H."/>
        </authorList>
    </citation>
    <scope>NUCLEOTIDE SEQUENCE</scope>
    <source>
        <strain evidence="3">CBS 141.50</strain>
    </source>
</reference>
<reference evidence="3" key="2">
    <citation type="submission" date="2023-05" db="EMBL/GenBank/DDBJ databases">
        <authorList>
            <consortium name="Lawrence Berkeley National Laboratory"/>
            <person name="Steindorff A."/>
            <person name="Hensen N."/>
            <person name="Bonometti L."/>
            <person name="Westerberg I."/>
            <person name="Brannstrom I.O."/>
            <person name="Guillou S."/>
            <person name="Cros-Aarteil S."/>
            <person name="Calhoun S."/>
            <person name="Haridas S."/>
            <person name="Kuo A."/>
            <person name="Mondo S."/>
            <person name="Pangilinan J."/>
            <person name="Riley R."/>
            <person name="Labutti K."/>
            <person name="Andreopoulos B."/>
            <person name="Lipzen A."/>
            <person name="Chen C."/>
            <person name="Yanf M."/>
            <person name="Daum C."/>
            <person name="Ng V."/>
            <person name="Clum A."/>
            <person name="Ohm R."/>
            <person name="Martin F."/>
            <person name="Silar P."/>
            <person name="Natvig D."/>
            <person name="Lalanne C."/>
            <person name="Gautier V."/>
            <person name="Ament-Velasquez S.L."/>
            <person name="Kruys A."/>
            <person name="Hutchinson M.I."/>
            <person name="Powell A.J."/>
            <person name="Barry K."/>
            <person name="Miller A.N."/>
            <person name="Grigoriev I.V."/>
            <person name="Debuchy R."/>
            <person name="Gladieux P."/>
            <person name="Thoren M.H."/>
            <person name="Johannesson H."/>
        </authorList>
    </citation>
    <scope>NUCLEOTIDE SEQUENCE</scope>
    <source>
        <strain evidence="3">CBS 141.50</strain>
    </source>
</reference>
<dbReference type="AlphaFoldDB" id="A0AAN6V750"/>
<comment type="caution">
    <text evidence="3">The sequence shown here is derived from an EMBL/GenBank/DDBJ whole genome shotgun (WGS) entry which is preliminary data.</text>
</comment>
<feature type="compositionally biased region" description="Polar residues" evidence="1">
    <location>
        <begin position="283"/>
        <end position="305"/>
    </location>
</feature>
<feature type="region of interest" description="Disordered" evidence="1">
    <location>
        <begin position="45"/>
        <end position="322"/>
    </location>
</feature>
<feature type="compositionally biased region" description="Polar residues" evidence="1">
    <location>
        <begin position="131"/>
        <end position="166"/>
    </location>
</feature>
<protein>
    <submittedName>
        <fullName evidence="3">Uncharacterized protein</fullName>
    </submittedName>
</protein>